<accession>A0AAD3NXA2</accession>
<gene>
    <name evidence="1" type="ORF">GCM10017635_10770</name>
</gene>
<protein>
    <submittedName>
        <fullName evidence="1">Uncharacterized protein</fullName>
    </submittedName>
</protein>
<comment type="caution">
    <text evidence="1">The sequence shown here is derived from an EMBL/GenBank/DDBJ whole genome shotgun (WGS) entry which is preliminary data.</text>
</comment>
<dbReference type="Proteomes" id="UP001143349">
    <property type="component" value="Unassembled WGS sequence"/>
</dbReference>
<reference evidence="1" key="1">
    <citation type="journal article" date="2014" name="Int. J. Syst. Evol. Microbiol.">
        <title>Complete genome sequence of Corynebacterium casei LMG S-19264T (=DSM 44701T), isolated from a smear-ripened cheese.</title>
        <authorList>
            <consortium name="US DOE Joint Genome Institute (JGI-PGF)"/>
            <person name="Walter F."/>
            <person name="Albersmeier A."/>
            <person name="Kalinowski J."/>
            <person name="Ruckert C."/>
        </authorList>
    </citation>
    <scope>NUCLEOTIDE SEQUENCE</scope>
    <source>
        <strain evidence="1">VKM B-2222</strain>
    </source>
</reference>
<reference evidence="1" key="2">
    <citation type="submission" date="2023-01" db="EMBL/GenBank/DDBJ databases">
        <authorList>
            <person name="Sun Q."/>
            <person name="Evtushenko L."/>
        </authorList>
    </citation>
    <scope>NUCLEOTIDE SEQUENCE</scope>
    <source>
        <strain evidence="1">VKM B-2222</strain>
    </source>
</reference>
<evidence type="ECO:0000313" key="2">
    <source>
        <dbReference type="Proteomes" id="UP001143349"/>
    </source>
</evidence>
<keyword evidence="2" id="KW-1185">Reference proteome</keyword>
<proteinExistence type="predicted"/>
<evidence type="ECO:0000313" key="1">
    <source>
        <dbReference type="EMBL" id="GLK63607.1"/>
    </source>
</evidence>
<sequence>MAHLQMVIRREGMDLPAEMAPKPAIARAEPIPAPRKADPYGPSIKALVRRLMDQKQAQGMSEAQIGQMTKVYVLFSEITGIRDIRQIKQAPIAQFVAALRQLDPPPFTGLPLGSLTQCIADLQMHDQSQPHGRL</sequence>
<name>A0AAD3NXA2_9RHOB</name>
<dbReference type="AlphaFoldDB" id="A0AAD3NXA2"/>
<dbReference type="EMBL" id="BSFH01000018">
    <property type="protein sequence ID" value="GLK63607.1"/>
    <property type="molecule type" value="Genomic_DNA"/>
</dbReference>
<organism evidence="1 2">
    <name type="scientific">Paracoccus kondratievae</name>
    <dbReference type="NCBI Taxonomy" id="135740"/>
    <lineage>
        <taxon>Bacteria</taxon>
        <taxon>Pseudomonadati</taxon>
        <taxon>Pseudomonadota</taxon>
        <taxon>Alphaproteobacteria</taxon>
        <taxon>Rhodobacterales</taxon>
        <taxon>Paracoccaceae</taxon>
        <taxon>Paracoccus</taxon>
    </lineage>
</organism>